<dbReference type="EMBL" id="OX459957">
    <property type="protein sequence ID" value="CAI9163764.1"/>
    <property type="molecule type" value="Genomic_DNA"/>
</dbReference>
<dbReference type="Proteomes" id="UP001176941">
    <property type="component" value="Chromosome 21"/>
</dbReference>
<evidence type="ECO:0000313" key="3">
    <source>
        <dbReference type="Proteomes" id="UP001176941"/>
    </source>
</evidence>
<feature type="compositionally biased region" description="Basic and acidic residues" evidence="1">
    <location>
        <begin position="126"/>
        <end position="137"/>
    </location>
</feature>
<feature type="region of interest" description="Disordered" evidence="1">
    <location>
        <begin position="110"/>
        <end position="144"/>
    </location>
</feature>
<keyword evidence="3" id="KW-1185">Reference proteome</keyword>
<protein>
    <submittedName>
        <fullName evidence="2">Uncharacterized protein</fullName>
    </submittedName>
</protein>
<reference evidence="2" key="1">
    <citation type="submission" date="2023-04" db="EMBL/GenBank/DDBJ databases">
        <authorList>
            <consortium name="ELIXIR-Norway"/>
        </authorList>
    </citation>
    <scope>NUCLEOTIDE SEQUENCE [LARGE SCALE GENOMIC DNA]</scope>
</reference>
<name>A0ABN8YQM7_RANTA</name>
<accession>A0ABN8YQM7</accession>
<evidence type="ECO:0000256" key="1">
    <source>
        <dbReference type="SAM" id="MobiDB-lite"/>
    </source>
</evidence>
<evidence type="ECO:0000313" key="2">
    <source>
        <dbReference type="EMBL" id="CAI9163764.1"/>
    </source>
</evidence>
<sequence length="144" mass="15676">MGSLWLWEQRRCEELAAKAGTCDCESWELGVKTSSQGSSEGGVMRPGPALSAPSAFVCSSPRSFRDRGCPFNLMDILCLFPEAVVPTFIFIYKNLCSPFRSVLEVRPCPGDGHPLQKPQTLATDPSRAELDSREEPGKALPACP</sequence>
<gene>
    <name evidence="2" type="ORF">MRATA1EN1_LOCUS12726</name>
</gene>
<proteinExistence type="predicted"/>
<organism evidence="2 3">
    <name type="scientific">Rangifer tarandus platyrhynchus</name>
    <name type="common">Svalbard reindeer</name>
    <dbReference type="NCBI Taxonomy" id="3082113"/>
    <lineage>
        <taxon>Eukaryota</taxon>
        <taxon>Metazoa</taxon>
        <taxon>Chordata</taxon>
        <taxon>Craniata</taxon>
        <taxon>Vertebrata</taxon>
        <taxon>Euteleostomi</taxon>
        <taxon>Mammalia</taxon>
        <taxon>Eutheria</taxon>
        <taxon>Laurasiatheria</taxon>
        <taxon>Artiodactyla</taxon>
        <taxon>Ruminantia</taxon>
        <taxon>Pecora</taxon>
        <taxon>Cervidae</taxon>
        <taxon>Odocoileinae</taxon>
        <taxon>Rangifer</taxon>
    </lineage>
</organism>